<name>J3JEI6_9EURY</name>
<dbReference type="EMBL" id="ALJD01000009">
    <property type="protein sequence ID" value="EJN58394.1"/>
    <property type="molecule type" value="Genomic_DNA"/>
</dbReference>
<dbReference type="InterPro" id="IPR032710">
    <property type="entry name" value="NTF2-like_dom_sf"/>
</dbReference>
<dbReference type="Pfam" id="PF14534">
    <property type="entry name" value="DUF4440"/>
    <property type="match status" value="1"/>
</dbReference>
<organism evidence="2 3">
    <name type="scientific">Halogranum salarium B-1</name>
    <dbReference type="NCBI Taxonomy" id="1210908"/>
    <lineage>
        <taxon>Archaea</taxon>
        <taxon>Methanobacteriati</taxon>
        <taxon>Methanobacteriota</taxon>
        <taxon>Stenosarchaea group</taxon>
        <taxon>Halobacteria</taxon>
        <taxon>Halobacteriales</taxon>
        <taxon>Haloferacaceae</taxon>
    </lineage>
</organism>
<evidence type="ECO:0000313" key="2">
    <source>
        <dbReference type="EMBL" id="EJN58394.1"/>
    </source>
</evidence>
<gene>
    <name evidence="2" type="ORF">HSB1_38110</name>
</gene>
<sequence>MAGLYTQDGQLLPPGSEVVSGRADIAAFWQGAFDMGLANAELETVEVEDHGVTTIEVGRFTLGDADGQTVDHGTFIVIWKQVDGEWKLHRDIWNSNISNEE</sequence>
<feature type="domain" description="DUF4440" evidence="1">
    <location>
        <begin position="2"/>
        <end position="88"/>
    </location>
</feature>
<proteinExistence type="predicted"/>
<reference evidence="2 3" key="1">
    <citation type="journal article" date="2012" name="J. Bacteriol.">
        <title>Draft Genome Sequence of the Extremely Halophilic Archaeon Halogranum salarium B-1T.</title>
        <authorList>
            <person name="Kim K.K."/>
            <person name="Lee K.C."/>
            <person name="Lee J.S."/>
        </authorList>
    </citation>
    <scope>NUCLEOTIDE SEQUENCE [LARGE SCALE GENOMIC DNA]</scope>
    <source>
        <strain evidence="2 3">B-1</strain>
    </source>
</reference>
<dbReference type="AlphaFoldDB" id="J3JEI6"/>
<dbReference type="SUPFAM" id="SSF54427">
    <property type="entry name" value="NTF2-like"/>
    <property type="match status" value="1"/>
</dbReference>
<evidence type="ECO:0000313" key="3">
    <source>
        <dbReference type="Proteomes" id="UP000007813"/>
    </source>
</evidence>
<accession>J3JEI6</accession>
<evidence type="ECO:0000259" key="1">
    <source>
        <dbReference type="Pfam" id="PF14534"/>
    </source>
</evidence>
<dbReference type="Proteomes" id="UP000007813">
    <property type="component" value="Unassembled WGS sequence"/>
</dbReference>
<dbReference type="Gene3D" id="3.10.450.50">
    <property type="match status" value="1"/>
</dbReference>
<comment type="caution">
    <text evidence="2">The sequence shown here is derived from an EMBL/GenBank/DDBJ whole genome shotgun (WGS) entry which is preliminary data.</text>
</comment>
<protein>
    <recommendedName>
        <fullName evidence="1">DUF4440 domain-containing protein</fullName>
    </recommendedName>
</protein>
<dbReference type="InterPro" id="IPR027843">
    <property type="entry name" value="DUF4440"/>
</dbReference>